<evidence type="ECO:0000256" key="7">
    <source>
        <dbReference type="ARBA" id="ARBA00023593"/>
    </source>
</evidence>
<keyword evidence="3" id="KW-0752">Steroid biosynthesis</keyword>
<evidence type="ECO:0000256" key="6">
    <source>
        <dbReference type="ARBA" id="ARBA00023589"/>
    </source>
</evidence>
<dbReference type="GO" id="GO:0005811">
    <property type="term" value="C:lipid droplet"/>
    <property type="evidence" value="ECO:0007669"/>
    <property type="project" value="TreeGrafter"/>
</dbReference>
<dbReference type="EMBL" id="ML004441">
    <property type="protein sequence ID" value="RKP31462.1"/>
    <property type="molecule type" value="Genomic_DNA"/>
</dbReference>
<gene>
    <name evidence="10" type="ORF">METBISCDRAFT_30169</name>
</gene>
<keyword evidence="11" id="KW-1185">Reference proteome</keyword>
<keyword evidence="2" id="KW-0521">NADP</keyword>
<evidence type="ECO:0000256" key="9">
    <source>
        <dbReference type="SAM" id="Phobius"/>
    </source>
</evidence>
<dbReference type="PANTHER" id="PTHR43647">
    <property type="entry name" value="DEHYDROGENASE"/>
    <property type="match status" value="1"/>
</dbReference>
<evidence type="ECO:0000313" key="11">
    <source>
        <dbReference type="Proteomes" id="UP000268321"/>
    </source>
</evidence>
<dbReference type="OrthoDB" id="9989144at2759"/>
<keyword evidence="9" id="KW-0472">Membrane</keyword>
<evidence type="ECO:0000313" key="10">
    <source>
        <dbReference type="EMBL" id="RKP31462.1"/>
    </source>
</evidence>
<keyword evidence="1" id="KW-0444">Lipid biosynthesis</keyword>
<evidence type="ECO:0000256" key="2">
    <source>
        <dbReference type="ARBA" id="ARBA00022857"/>
    </source>
</evidence>
<dbReference type="Proteomes" id="UP000268321">
    <property type="component" value="Unassembled WGS sequence"/>
</dbReference>
<evidence type="ECO:0000256" key="4">
    <source>
        <dbReference type="ARBA" id="ARBA00023002"/>
    </source>
</evidence>
<dbReference type="PANTHER" id="PTHR43647:SF1">
    <property type="entry name" value="3-KETO-STEROID REDUCTASE ERG27"/>
    <property type="match status" value="1"/>
</dbReference>
<dbReference type="GO" id="GO:0006696">
    <property type="term" value="P:ergosterol biosynthetic process"/>
    <property type="evidence" value="ECO:0007669"/>
    <property type="project" value="TreeGrafter"/>
</dbReference>
<dbReference type="SUPFAM" id="SSF51735">
    <property type="entry name" value="NAD(P)-binding Rossmann-fold domains"/>
    <property type="match status" value="1"/>
</dbReference>
<dbReference type="GO" id="GO:0000253">
    <property type="term" value="F:3-beta-hydroxysteroid 3-dehydrogenase (NADP+) activity"/>
    <property type="evidence" value="ECO:0007669"/>
    <property type="project" value="UniProtKB-EC"/>
</dbReference>
<dbReference type="Pfam" id="PF00106">
    <property type="entry name" value="adh_short"/>
    <property type="match status" value="1"/>
</dbReference>
<keyword evidence="9" id="KW-0812">Transmembrane</keyword>
<proteinExistence type="inferred from homology"/>
<reference evidence="11" key="1">
    <citation type="journal article" date="2018" name="Nat. Microbiol.">
        <title>Leveraging single-cell genomics to expand the fungal tree of life.</title>
        <authorList>
            <person name="Ahrendt S.R."/>
            <person name="Quandt C.A."/>
            <person name="Ciobanu D."/>
            <person name="Clum A."/>
            <person name="Salamov A."/>
            <person name="Andreopoulos B."/>
            <person name="Cheng J.F."/>
            <person name="Woyke T."/>
            <person name="Pelin A."/>
            <person name="Henrissat B."/>
            <person name="Reynolds N.K."/>
            <person name="Benny G.L."/>
            <person name="Smith M.E."/>
            <person name="James T.Y."/>
            <person name="Grigoriev I.V."/>
        </authorList>
    </citation>
    <scope>NUCLEOTIDE SEQUENCE [LARGE SCALE GENOMIC DNA]</scope>
    <source>
        <strain evidence="11">Baker2002</strain>
    </source>
</reference>
<dbReference type="InterPro" id="IPR002347">
    <property type="entry name" value="SDR_fam"/>
</dbReference>
<protein>
    <recommendedName>
        <fullName evidence="8">3beta-hydroxysteroid 3-dehydrogenase</fullName>
        <ecNumber evidence="8">1.1.1.270</ecNumber>
    </recommendedName>
</protein>
<dbReference type="Gene3D" id="3.40.50.720">
    <property type="entry name" value="NAD(P)-binding Rossmann-like Domain"/>
    <property type="match status" value="1"/>
</dbReference>
<name>A0A4P9ZGD0_9ASCO</name>
<keyword evidence="4" id="KW-0560">Oxidoreductase</keyword>
<organism evidence="10 11">
    <name type="scientific">Metschnikowia bicuspidata</name>
    <dbReference type="NCBI Taxonomy" id="27322"/>
    <lineage>
        <taxon>Eukaryota</taxon>
        <taxon>Fungi</taxon>
        <taxon>Dikarya</taxon>
        <taxon>Ascomycota</taxon>
        <taxon>Saccharomycotina</taxon>
        <taxon>Pichiomycetes</taxon>
        <taxon>Metschnikowiaceae</taxon>
        <taxon>Metschnikowia</taxon>
    </lineage>
</organism>
<evidence type="ECO:0000256" key="5">
    <source>
        <dbReference type="ARBA" id="ARBA00023098"/>
    </source>
</evidence>
<dbReference type="AlphaFoldDB" id="A0A4P9ZGD0"/>
<accession>A0A4P9ZGD0</accession>
<dbReference type="PRINTS" id="PR00081">
    <property type="entry name" value="GDHRDH"/>
</dbReference>
<comment type="pathway">
    <text evidence="6">Steroid biosynthesis; zymosterol biosynthesis; zymosterol from lanosterol: step 5/6.</text>
</comment>
<dbReference type="GO" id="GO:0005789">
    <property type="term" value="C:endoplasmic reticulum membrane"/>
    <property type="evidence" value="ECO:0007669"/>
    <property type="project" value="TreeGrafter"/>
</dbReference>
<evidence type="ECO:0000256" key="3">
    <source>
        <dbReference type="ARBA" id="ARBA00022955"/>
    </source>
</evidence>
<keyword evidence="9" id="KW-1133">Transmembrane helix</keyword>
<dbReference type="InterPro" id="IPR036291">
    <property type="entry name" value="NAD(P)-bd_dom_sf"/>
</dbReference>
<dbReference type="InterPro" id="IPR051593">
    <property type="entry name" value="Ergosterol_Biosynth_ERG27"/>
</dbReference>
<dbReference type="GO" id="GO:0005741">
    <property type="term" value="C:mitochondrial outer membrane"/>
    <property type="evidence" value="ECO:0007669"/>
    <property type="project" value="TreeGrafter"/>
</dbReference>
<comment type="similarity">
    <text evidence="7">Belongs to the short-chain dehydrogenases/reductases (SDR) family. ERG27 subfamily.</text>
</comment>
<keyword evidence="5" id="KW-0443">Lipid metabolism</keyword>
<dbReference type="EC" id="1.1.1.270" evidence="8"/>
<sequence length="344" mass="39167">MREEKVAIITGTNSNLGLNIAYRLLHEIDPSTNLTLIVTSRTLPRVKDVITDIKNYSRKHVPERTGWLEFDYLLVDFTDNVSILSAGEELRKKFSHIDYLFLNAAQGCYDGIDWIQAFKCICINLLDAVTFPNYKIQRVGVKSRDDMGLVFQGNVFGPYYFVHRIKSLLSRGGKIIWISSIMSDPKYLSFNDLQLLLSPEPYEGSKRLVDLLHMGTYKKLKSKNDIISYIVHPGIFSSYSFYQYLNFLTYYGMLILFYIARFLGSVIHNISGYTAANAPVTVALNDDLSQDVKHASHCDRYGNEFLGAAELDRTGAQDVAAYMDDLVIKWDEILKDQITSARSI</sequence>
<feature type="transmembrane region" description="Helical" evidence="9">
    <location>
        <begin position="248"/>
        <end position="267"/>
    </location>
</feature>
<evidence type="ECO:0000256" key="1">
    <source>
        <dbReference type="ARBA" id="ARBA00022516"/>
    </source>
</evidence>
<evidence type="ECO:0000256" key="8">
    <source>
        <dbReference type="ARBA" id="ARBA00023621"/>
    </source>
</evidence>